<accession>A0AAV4PAP6</accession>
<dbReference type="AlphaFoldDB" id="A0AAV4PAP6"/>
<protein>
    <submittedName>
        <fullName evidence="2">Uncharacterized protein</fullName>
    </submittedName>
</protein>
<evidence type="ECO:0000313" key="2">
    <source>
        <dbReference type="EMBL" id="GIX93694.1"/>
    </source>
</evidence>
<feature type="chain" id="PRO_5043506618" evidence="1">
    <location>
        <begin position="17"/>
        <end position="91"/>
    </location>
</feature>
<name>A0AAV4PAP6_9ARAC</name>
<gene>
    <name evidence="2" type="ORF">CDAR_521671</name>
</gene>
<organism evidence="2 3">
    <name type="scientific">Caerostris darwini</name>
    <dbReference type="NCBI Taxonomy" id="1538125"/>
    <lineage>
        <taxon>Eukaryota</taxon>
        <taxon>Metazoa</taxon>
        <taxon>Ecdysozoa</taxon>
        <taxon>Arthropoda</taxon>
        <taxon>Chelicerata</taxon>
        <taxon>Arachnida</taxon>
        <taxon>Araneae</taxon>
        <taxon>Araneomorphae</taxon>
        <taxon>Entelegynae</taxon>
        <taxon>Araneoidea</taxon>
        <taxon>Araneidae</taxon>
        <taxon>Caerostris</taxon>
    </lineage>
</organism>
<evidence type="ECO:0000313" key="3">
    <source>
        <dbReference type="Proteomes" id="UP001054837"/>
    </source>
</evidence>
<sequence length="91" mass="10125">MRVLLFFIIGAARTQPQLPKIMHPKQPQFADVTNVSLSKCYDRPLLGRSPFMIKDDSSARGRAYAAPTTKNYAPQATAICGYGERQPIEVL</sequence>
<keyword evidence="3" id="KW-1185">Reference proteome</keyword>
<proteinExistence type="predicted"/>
<evidence type="ECO:0000256" key="1">
    <source>
        <dbReference type="SAM" id="SignalP"/>
    </source>
</evidence>
<dbReference type="Proteomes" id="UP001054837">
    <property type="component" value="Unassembled WGS sequence"/>
</dbReference>
<comment type="caution">
    <text evidence="2">The sequence shown here is derived from an EMBL/GenBank/DDBJ whole genome shotgun (WGS) entry which is preliminary data.</text>
</comment>
<keyword evidence="1" id="KW-0732">Signal</keyword>
<dbReference type="EMBL" id="BPLQ01002534">
    <property type="protein sequence ID" value="GIX93694.1"/>
    <property type="molecule type" value="Genomic_DNA"/>
</dbReference>
<reference evidence="2 3" key="1">
    <citation type="submission" date="2021-06" db="EMBL/GenBank/DDBJ databases">
        <title>Caerostris darwini draft genome.</title>
        <authorList>
            <person name="Kono N."/>
            <person name="Arakawa K."/>
        </authorList>
    </citation>
    <scope>NUCLEOTIDE SEQUENCE [LARGE SCALE GENOMIC DNA]</scope>
</reference>
<feature type="signal peptide" evidence="1">
    <location>
        <begin position="1"/>
        <end position="16"/>
    </location>
</feature>